<gene>
    <name evidence="1" type="ORF">LY79DRAFT_208470</name>
</gene>
<dbReference type="Proteomes" id="UP001230504">
    <property type="component" value="Unassembled WGS sequence"/>
</dbReference>
<proteinExistence type="predicted"/>
<reference evidence="1" key="1">
    <citation type="submission" date="2021-06" db="EMBL/GenBank/DDBJ databases">
        <title>Comparative genomics, transcriptomics and evolutionary studies reveal genomic signatures of adaptation to plant cell wall in hemibiotrophic fungi.</title>
        <authorList>
            <consortium name="DOE Joint Genome Institute"/>
            <person name="Baroncelli R."/>
            <person name="Diaz J.F."/>
            <person name="Benocci T."/>
            <person name="Peng M."/>
            <person name="Battaglia E."/>
            <person name="Haridas S."/>
            <person name="Andreopoulos W."/>
            <person name="Labutti K."/>
            <person name="Pangilinan J."/>
            <person name="Floch G.L."/>
            <person name="Makela M.R."/>
            <person name="Henrissat B."/>
            <person name="Grigoriev I.V."/>
            <person name="Crouch J.A."/>
            <person name="De Vries R.P."/>
            <person name="Sukno S.A."/>
            <person name="Thon M.R."/>
        </authorList>
    </citation>
    <scope>NUCLEOTIDE SEQUENCE</scope>
    <source>
        <strain evidence="1">CBS 125086</strain>
    </source>
</reference>
<organism evidence="1 2">
    <name type="scientific">Colletotrichum navitas</name>
    <dbReference type="NCBI Taxonomy" id="681940"/>
    <lineage>
        <taxon>Eukaryota</taxon>
        <taxon>Fungi</taxon>
        <taxon>Dikarya</taxon>
        <taxon>Ascomycota</taxon>
        <taxon>Pezizomycotina</taxon>
        <taxon>Sordariomycetes</taxon>
        <taxon>Hypocreomycetidae</taxon>
        <taxon>Glomerellales</taxon>
        <taxon>Glomerellaceae</taxon>
        <taxon>Colletotrichum</taxon>
        <taxon>Colletotrichum graminicola species complex</taxon>
    </lineage>
</organism>
<dbReference type="AlphaFoldDB" id="A0AAD8VBL0"/>
<dbReference type="GeneID" id="85435760"/>
<accession>A0AAD8VBL0</accession>
<comment type="caution">
    <text evidence="1">The sequence shown here is derived from an EMBL/GenBank/DDBJ whole genome shotgun (WGS) entry which is preliminary data.</text>
</comment>
<sequence>MPVRYQYAVVLNLPTYIGSNTEYPRKSPTSLLPAVQCHGIRNPRIRTALKHGFPFCRFPLGHISRPLNPFSSLPSKPLPRAEWLACACLLLLLLHASVTLSSSIPRRCPVPCVMHCILSSSDPLSPGPPAPSQPSVHLLARVFTSSWVV</sequence>
<evidence type="ECO:0000313" key="1">
    <source>
        <dbReference type="EMBL" id="KAK1599106.1"/>
    </source>
</evidence>
<keyword evidence="2" id="KW-1185">Reference proteome</keyword>
<name>A0AAD8VBL0_9PEZI</name>
<dbReference type="EMBL" id="JAHLJV010000003">
    <property type="protein sequence ID" value="KAK1599106.1"/>
    <property type="molecule type" value="Genomic_DNA"/>
</dbReference>
<dbReference type="RefSeq" id="XP_060419768.1">
    <property type="nucleotide sequence ID" value="XM_060551520.1"/>
</dbReference>
<evidence type="ECO:0000313" key="2">
    <source>
        <dbReference type="Proteomes" id="UP001230504"/>
    </source>
</evidence>
<protein>
    <submittedName>
        <fullName evidence="1">Uncharacterized protein</fullName>
    </submittedName>
</protein>